<dbReference type="NCBIfam" id="TIGR01868">
    <property type="entry name" value="casD_Cas5e"/>
    <property type="match status" value="1"/>
</dbReference>
<dbReference type="EMBL" id="QZFV01000061">
    <property type="protein sequence ID" value="RJQ89103.1"/>
    <property type="molecule type" value="Genomic_DNA"/>
</dbReference>
<comment type="caution">
    <text evidence="2">The sequence shown here is derived from an EMBL/GenBank/DDBJ whole genome shotgun (WGS) entry which is preliminary data.</text>
</comment>
<evidence type="ECO:0000313" key="2">
    <source>
        <dbReference type="EMBL" id="RJQ89103.1"/>
    </source>
</evidence>
<dbReference type="InterPro" id="IPR010147">
    <property type="entry name" value="CRISPR-assoc_prot_CasD"/>
</dbReference>
<evidence type="ECO:0000256" key="1">
    <source>
        <dbReference type="ARBA" id="ARBA00023118"/>
    </source>
</evidence>
<dbReference type="Pfam" id="PF09704">
    <property type="entry name" value="Cas_Cas5d"/>
    <property type="match status" value="1"/>
</dbReference>
<protein>
    <submittedName>
        <fullName evidence="2">Type I-E CRISPR-associated protein Cas5/CasD</fullName>
    </submittedName>
</protein>
<dbReference type="InterPro" id="IPR021124">
    <property type="entry name" value="CRISPR-assoc_prot_Cas5"/>
</dbReference>
<dbReference type="CDD" id="cd09645">
    <property type="entry name" value="Cas5_I-E"/>
    <property type="match status" value="1"/>
</dbReference>
<sequence length="240" mass="26640">MSTLLLRLGAPLQSWGTTSRFVRRNTDRAPSRSGILGLLAAAQGRRRTDPLEELLDLRVGVRIDQPGQLERDFHTARSRDGATSMPLSYRFYLADAVFAVAIEGEHALLEGVQQALRRPVFPLYLGRRSCPPAGELLYGIHQQSTTELLAQHRWLASPWVQKSHRRPTVDLDIVTDCAPGTDGAELVQDDPISFDPQHRRYGWRTIHIGHVTIPNPVYQPAVRAGAADSHDPMAAFEGIA</sequence>
<evidence type="ECO:0000313" key="3">
    <source>
        <dbReference type="Proteomes" id="UP000285112"/>
    </source>
</evidence>
<gene>
    <name evidence="2" type="primary">cas5e</name>
    <name evidence="2" type="ORF">D5S19_05395</name>
</gene>
<dbReference type="Gene3D" id="3.30.70.2660">
    <property type="match status" value="1"/>
</dbReference>
<dbReference type="InterPro" id="IPR013422">
    <property type="entry name" value="CRISPR-assoc_prot_Cas5_N"/>
</dbReference>
<dbReference type="GO" id="GO:0051607">
    <property type="term" value="P:defense response to virus"/>
    <property type="evidence" value="ECO:0007669"/>
    <property type="project" value="UniProtKB-KW"/>
</dbReference>
<dbReference type="NCBIfam" id="TIGR02593">
    <property type="entry name" value="CRISPR_cas5"/>
    <property type="match status" value="1"/>
</dbReference>
<dbReference type="AlphaFoldDB" id="A0A419I971"/>
<dbReference type="RefSeq" id="WP_120022208.1">
    <property type="nucleotide sequence ID" value="NZ_QZFV01000061.1"/>
</dbReference>
<dbReference type="GO" id="GO:0043571">
    <property type="term" value="P:maintenance of CRISPR repeat elements"/>
    <property type="evidence" value="ECO:0007669"/>
    <property type="project" value="InterPro"/>
</dbReference>
<keyword evidence="3" id="KW-1185">Reference proteome</keyword>
<reference evidence="2 3" key="1">
    <citation type="submission" date="2018-09" db="EMBL/GenBank/DDBJ databases">
        <title>YIM PH 21725 draft genome.</title>
        <authorList>
            <person name="Miao C."/>
        </authorList>
    </citation>
    <scope>NUCLEOTIDE SEQUENCE [LARGE SCALE GENOMIC DNA]</scope>
    <source>
        <strain evidence="3">YIM PH21725</strain>
    </source>
</reference>
<dbReference type="Proteomes" id="UP000285112">
    <property type="component" value="Unassembled WGS sequence"/>
</dbReference>
<accession>A0A419I971</accession>
<dbReference type="GO" id="GO:0003723">
    <property type="term" value="F:RNA binding"/>
    <property type="evidence" value="ECO:0007669"/>
    <property type="project" value="InterPro"/>
</dbReference>
<keyword evidence="1" id="KW-0051">Antiviral defense</keyword>
<organism evidence="2 3">
    <name type="scientific">Amycolatopsis panacis</name>
    <dbReference type="NCBI Taxonomy" id="2340917"/>
    <lineage>
        <taxon>Bacteria</taxon>
        <taxon>Bacillati</taxon>
        <taxon>Actinomycetota</taxon>
        <taxon>Actinomycetes</taxon>
        <taxon>Pseudonocardiales</taxon>
        <taxon>Pseudonocardiaceae</taxon>
        <taxon>Amycolatopsis</taxon>
    </lineage>
</organism>
<proteinExistence type="predicted"/>
<dbReference type="OrthoDB" id="3189549at2"/>
<name>A0A419I971_9PSEU</name>